<comment type="caution">
    <text evidence="1">The sequence shown here is derived from an EMBL/GenBank/DDBJ whole genome shotgun (WGS) entry which is preliminary data.</text>
</comment>
<dbReference type="EMBL" id="BART01036704">
    <property type="protein sequence ID" value="GAH13642.1"/>
    <property type="molecule type" value="Genomic_DNA"/>
</dbReference>
<protein>
    <submittedName>
        <fullName evidence="1">Uncharacterized protein</fullName>
    </submittedName>
</protein>
<name>X1D0G6_9ZZZZ</name>
<reference evidence="1" key="1">
    <citation type="journal article" date="2014" name="Front. Microbiol.">
        <title>High frequency of phylogenetically diverse reductive dehalogenase-homologous genes in deep subseafloor sedimentary metagenomes.</title>
        <authorList>
            <person name="Kawai M."/>
            <person name="Futagami T."/>
            <person name="Toyoda A."/>
            <person name="Takaki Y."/>
            <person name="Nishi S."/>
            <person name="Hori S."/>
            <person name="Arai W."/>
            <person name="Tsubouchi T."/>
            <person name="Morono Y."/>
            <person name="Uchiyama I."/>
            <person name="Ito T."/>
            <person name="Fujiyama A."/>
            <person name="Inagaki F."/>
            <person name="Takami H."/>
        </authorList>
    </citation>
    <scope>NUCLEOTIDE SEQUENCE</scope>
    <source>
        <strain evidence="1">Expedition CK06-06</strain>
    </source>
</reference>
<organism evidence="1">
    <name type="scientific">marine sediment metagenome</name>
    <dbReference type="NCBI Taxonomy" id="412755"/>
    <lineage>
        <taxon>unclassified sequences</taxon>
        <taxon>metagenomes</taxon>
        <taxon>ecological metagenomes</taxon>
    </lineage>
</organism>
<gene>
    <name evidence="1" type="ORF">S01H4_61768</name>
</gene>
<evidence type="ECO:0000313" key="1">
    <source>
        <dbReference type="EMBL" id="GAH13642.1"/>
    </source>
</evidence>
<proteinExistence type="predicted"/>
<sequence>LLDSSPQIISEVRNIYQALLSTAQAPSKK</sequence>
<dbReference type="AlphaFoldDB" id="X1D0G6"/>
<feature type="non-terminal residue" evidence="1">
    <location>
        <position position="1"/>
    </location>
</feature>
<accession>X1D0G6</accession>